<dbReference type="RefSeq" id="XP_030829754.1">
    <property type="nucleotide sequence ID" value="XM_030973894.1"/>
</dbReference>
<evidence type="ECO:0000256" key="8">
    <source>
        <dbReference type="ARBA" id="ARBA00023180"/>
    </source>
</evidence>
<sequence length="443" mass="50153">MIMKHSLSCWLALLSLLSSLRSSTAVIGGLIDFEYHDYTSLTLAIRSLTVAYPDLTHLYTIGQSVKGRELWVLAIAGMDATKHVVGRPEAKYVGNMHGDEVIGREMLIHYADWMLLNYGQDIEVTQFLDSTRLHILVSMNPDGFEEARVNENCRSFTGRTNDLGFDLNRNFPDYFEKNIYVTQVETQAIVDWVADIQFVLSANLHGGALVANYPFDNIDPEIKKDNTSIYSPSPDDDIYRYLATVYSYNHRKMHILNETKCEGKFTGFEDGITNGAEWYIAVGGMQDYNYLFAGCMEITLEISCCKYPPPEELPEYWEDNRDALMEYIKQVHRGVKGIVRNEQGTALEGAEVKIVGRDITFRTTKEGEYWKLLLPGSYELQVSMEGYITWTSTVQITNYVYNVEQVDVYMATVDDGSGTAPPKTQVSLVVIVMASLLGSLWHL</sequence>
<dbReference type="Gene3D" id="3.40.630.10">
    <property type="entry name" value="Zn peptidases"/>
    <property type="match status" value="1"/>
</dbReference>
<dbReference type="InterPro" id="IPR008969">
    <property type="entry name" value="CarboxyPept-like_regulatory"/>
</dbReference>
<dbReference type="CDD" id="cd11308">
    <property type="entry name" value="Peptidase_M14NE-CP-C_like"/>
    <property type="match status" value="1"/>
</dbReference>
<evidence type="ECO:0000256" key="2">
    <source>
        <dbReference type="ARBA" id="ARBA00005988"/>
    </source>
</evidence>
<dbReference type="PROSITE" id="PS00133">
    <property type="entry name" value="CARBOXYPEPT_ZN_2"/>
    <property type="match status" value="1"/>
</dbReference>
<keyword evidence="5" id="KW-0479">Metal-binding</keyword>
<organism evidence="12 13">
    <name type="scientific">Strongylocentrotus purpuratus</name>
    <name type="common">Purple sea urchin</name>
    <dbReference type="NCBI Taxonomy" id="7668"/>
    <lineage>
        <taxon>Eukaryota</taxon>
        <taxon>Metazoa</taxon>
        <taxon>Echinodermata</taxon>
        <taxon>Eleutherozoa</taxon>
        <taxon>Echinozoa</taxon>
        <taxon>Echinoidea</taxon>
        <taxon>Euechinoidea</taxon>
        <taxon>Echinacea</taxon>
        <taxon>Camarodonta</taxon>
        <taxon>Echinidea</taxon>
        <taxon>Strongylocentrotidae</taxon>
        <taxon>Strongylocentrotus</taxon>
    </lineage>
</organism>
<dbReference type="GO" id="GO:0005615">
    <property type="term" value="C:extracellular space"/>
    <property type="evidence" value="ECO:0000318"/>
    <property type="project" value="GO_Central"/>
</dbReference>
<dbReference type="PRINTS" id="PR00765">
    <property type="entry name" value="CRBOXYPTASEA"/>
</dbReference>
<evidence type="ECO:0000256" key="1">
    <source>
        <dbReference type="ARBA" id="ARBA00001947"/>
    </source>
</evidence>
<dbReference type="GO" id="GO:0004181">
    <property type="term" value="F:metallocarboxypeptidase activity"/>
    <property type="evidence" value="ECO:0000318"/>
    <property type="project" value="GO_Central"/>
</dbReference>
<dbReference type="PANTHER" id="PTHR11532">
    <property type="entry name" value="PROTEASE M14 CARBOXYPEPTIDASE"/>
    <property type="match status" value="1"/>
</dbReference>
<evidence type="ECO:0000259" key="11">
    <source>
        <dbReference type="PROSITE" id="PS52035"/>
    </source>
</evidence>
<feature type="chain" id="PRO_5033597235" description="Peptidase M14 domain-containing protein" evidence="10">
    <location>
        <begin position="26"/>
        <end position="443"/>
    </location>
</feature>
<dbReference type="PANTHER" id="PTHR11532:SF84">
    <property type="entry name" value="CARBOXYPEPTIDASE M"/>
    <property type="match status" value="1"/>
</dbReference>
<dbReference type="InterPro" id="IPR000834">
    <property type="entry name" value="Peptidase_M14"/>
</dbReference>
<evidence type="ECO:0000313" key="13">
    <source>
        <dbReference type="Proteomes" id="UP000007110"/>
    </source>
</evidence>
<feature type="domain" description="Peptidase M14" evidence="11">
    <location>
        <begin position="34"/>
        <end position="331"/>
    </location>
</feature>
<dbReference type="InterPro" id="IPR057247">
    <property type="entry name" value="CARBOXYPEPT_ZN_2"/>
</dbReference>
<name>A0A7M7N1B3_STRPU</name>
<dbReference type="RefSeq" id="XP_030829755.1">
    <property type="nucleotide sequence ID" value="XM_030973895.1"/>
</dbReference>
<evidence type="ECO:0000256" key="6">
    <source>
        <dbReference type="ARBA" id="ARBA00022801"/>
    </source>
</evidence>
<dbReference type="GO" id="GO:0006518">
    <property type="term" value="P:peptide metabolic process"/>
    <property type="evidence" value="ECO:0000318"/>
    <property type="project" value="GO_Central"/>
</dbReference>
<dbReference type="SUPFAM" id="SSF53187">
    <property type="entry name" value="Zn-dependent exopeptidases"/>
    <property type="match status" value="1"/>
</dbReference>
<dbReference type="PROSITE" id="PS52035">
    <property type="entry name" value="PEPTIDASE_M14"/>
    <property type="match status" value="1"/>
</dbReference>
<comment type="cofactor">
    <cofactor evidence="1">
        <name>Zn(2+)</name>
        <dbReference type="ChEBI" id="CHEBI:29105"/>
    </cofactor>
</comment>
<dbReference type="KEGG" id="spu:580514"/>
<dbReference type="OrthoDB" id="10249045at2759"/>
<dbReference type="SMART" id="SM00631">
    <property type="entry name" value="Zn_pept"/>
    <property type="match status" value="1"/>
</dbReference>
<evidence type="ECO:0000256" key="3">
    <source>
        <dbReference type="ARBA" id="ARBA00022645"/>
    </source>
</evidence>
<reference evidence="13" key="1">
    <citation type="submission" date="2015-02" db="EMBL/GenBank/DDBJ databases">
        <title>Genome sequencing for Strongylocentrotus purpuratus.</title>
        <authorList>
            <person name="Murali S."/>
            <person name="Liu Y."/>
            <person name="Vee V."/>
            <person name="English A."/>
            <person name="Wang M."/>
            <person name="Skinner E."/>
            <person name="Han Y."/>
            <person name="Muzny D.M."/>
            <person name="Worley K.C."/>
            <person name="Gibbs R.A."/>
        </authorList>
    </citation>
    <scope>NUCLEOTIDE SEQUENCE</scope>
</reference>
<dbReference type="CDD" id="cd03858">
    <property type="entry name" value="M14_CP_N-E_like"/>
    <property type="match status" value="1"/>
</dbReference>
<feature type="signal peptide" evidence="10">
    <location>
        <begin position="1"/>
        <end position="25"/>
    </location>
</feature>
<proteinExistence type="inferred from homology"/>
<keyword evidence="6" id="KW-0378">Hydrolase</keyword>
<dbReference type="AlphaFoldDB" id="A0A7M7N1B3"/>
<dbReference type="Pfam" id="PF00246">
    <property type="entry name" value="Peptidase_M14"/>
    <property type="match status" value="1"/>
</dbReference>
<dbReference type="EnsemblMetazoa" id="XM_030973895">
    <property type="protein sequence ID" value="XP_030829755"/>
    <property type="gene ID" value="LOC580514"/>
</dbReference>
<evidence type="ECO:0000313" key="12">
    <source>
        <dbReference type="EnsemblMetazoa" id="XP_030829752"/>
    </source>
</evidence>
<keyword evidence="7" id="KW-0862">Zinc</keyword>
<dbReference type="InParanoid" id="A0A7M7N1B3"/>
<dbReference type="EnsemblMetazoa" id="XM_030973897">
    <property type="protein sequence ID" value="XP_030829757"/>
    <property type="gene ID" value="LOC580514"/>
</dbReference>
<dbReference type="FunFam" id="3.40.630.10:FF:000020">
    <property type="entry name" value="Carboxypeptidase D"/>
    <property type="match status" value="1"/>
</dbReference>
<accession>A0A7M7N1B3</accession>
<dbReference type="RefSeq" id="XP_030829757.1">
    <property type="nucleotide sequence ID" value="XM_030973897.1"/>
</dbReference>
<dbReference type="InterPro" id="IPR050753">
    <property type="entry name" value="Peptidase_M14_domain"/>
</dbReference>
<keyword evidence="10" id="KW-0732">Signal</keyword>
<evidence type="ECO:0000256" key="7">
    <source>
        <dbReference type="ARBA" id="ARBA00022833"/>
    </source>
</evidence>
<evidence type="ECO:0000256" key="9">
    <source>
        <dbReference type="PROSITE-ProRule" id="PRU01379"/>
    </source>
</evidence>
<keyword evidence="4" id="KW-0645">Protease</keyword>
<dbReference type="EnsemblMetazoa" id="XM_030973898">
    <property type="protein sequence ID" value="XP_030829758"/>
    <property type="gene ID" value="LOC580514"/>
</dbReference>
<dbReference type="OMA" id="YIFAGCP"/>
<keyword evidence="13" id="KW-1185">Reference proteome</keyword>
<protein>
    <recommendedName>
        <fullName evidence="11">Peptidase M14 domain-containing protein</fullName>
    </recommendedName>
</protein>
<dbReference type="EnsemblMetazoa" id="XM_030973896">
    <property type="protein sequence ID" value="XP_030829756"/>
    <property type="gene ID" value="LOC580514"/>
</dbReference>
<feature type="active site" description="Proton donor/acceptor" evidence="9">
    <location>
        <position position="301"/>
    </location>
</feature>
<dbReference type="Pfam" id="PF13620">
    <property type="entry name" value="CarboxypepD_reg"/>
    <property type="match status" value="1"/>
</dbReference>
<dbReference type="SUPFAM" id="SSF49464">
    <property type="entry name" value="Carboxypeptidase regulatory domain-like"/>
    <property type="match status" value="1"/>
</dbReference>
<dbReference type="RefSeq" id="XP_030829753.1">
    <property type="nucleotide sequence ID" value="XM_030973893.1"/>
</dbReference>
<evidence type="ECO:0000256" key="5">
    <source>
        <dbReference type="ARBA" id="ARBA00022723"/>
    </source>
</evidence>
<dbReference type="GO" id="GO:0008270">
    <property type="term" value="F:zinc ion binding"/>
    <property type="evidence" value="ECO:0007669"/>
    <property type="project" value="InterPro"/>
</dbReference>
<dbReference type="RefSeq" id="XP_030829758.1">
    <property type="nucleotide sequence ID" value="XM_030973898.1"/>
</dbReference>
<keyword evidence="8" id="KW-0325">Glycoprotein</keyword>
<dbReference type="Gene3D" id="2.60.40.1120">
    <property type="entry name" value="Carboxypeptidase-like, regulatory domain"/>
    <property type="match status" value="1"/>
</dbReference>
<comment type="similarity">
    <text evidence="2 9">Belongs to the peptidase M14 family.</text>
</comment>
<evidence type="ECO:0000256" key="10">
    <source>
        <dbReference type="SAM" id="SignalP"/>
    </source>
</evidence>
<keyword evidence="3" id="KW-0121">Carboxypeptidase</keyword>
<dbReference type="RefSeq" id="XP_030829756.1">
    <property type="nucleotide sequence ID" value="XM_030973896.1"/>
</dbReference>
<dbReference type="EnsemblMetazoa" id="XM_030973893">
    <property type="protein sequence ID" value="XP_030829753"/>
    <property type="gene ID" value="LOC580514"/>
</dbReference>
<dbReference type="Proteomes" id="UP000007110">
    <property type="component" value="Unassembled WGS sequence"/>
</dbReference>
<dbReference type="GeneID" id="580514"/>
<dbReference type="GO" id="GO:0016485">
    <property type="term" value="P:protein processing"/>
    <property type="evidence" value="ECO:0000318"/>
    <property type="project" value="GO_Central"/>
</dbReference>
<evidence type="ECO:0000256" key="4">
    <source>
        <dbReference type="ARBA" id="ARBA00022670"/>
    </source>
</evidence>
<dbReference type="RefSeq" id="XP_030829752.1">
    <property type="nucleotide sequence ID" value="XM_030973892.1"/>
</dbReference>
<dbReference type="EnsemblMetazoa" id="XM_030973894">
    <property type="protein sequence ID" value="XP_030829754"/>
    <property type="gene ID" value="LOC580514"/>
</dbReference>
<dbReference type="EnsemblMetazoa" id="XM_030973892">
    <property type="protein sequence ID" value="XP_030829752"/>
    <property type="gene ID" value="LOC580514"/>
</dbReference>
<reference evidence="12" key="2">
    <citation type="submission" date="2021-01" db="UniProtKB">
        <authorList>
            <consortium name="EnsemblMetazoa"/>
        </authorList>
    </citation>
    <scope>IDENTIFICATION</scope>
</reference>